<keyword evidence="3" id="KW-0804">Transcription</keyword>
<dbReference type="RefSeq" id="WP_259625849.1">
    <property type="nucleotide sequence ID" value="NZ_JANYMP010000013.1"/>
</dbReference>
<keyword evidence="6" id="KW-1185">Reference proteome</keyword>
<dbReference type="Pfam" id="PF00196">
    <property type="entry name" value="GerE"/>
    <property type="match status" value="1"/>
</dbReference>
<organism evidence="5 6">
    <name type="scientific">Umezawaea endophytica</name>
    <dbReference type="NCBI Taxonomy" id="1654476"/>
    <lineage>
        <taxon>Bacteria</taxon>
        <taxon>Bacillati</taxon>
        <taxon>Actinomycetota</taxon>
        <taxon>Actinomycetes</taxon>
        <taxon>Pseudonocardiales</taxon>
        <taxon>Pseudonocardiaceae</taxon>
        <taxon>Umezawaea</taxon>
    </lineage>
</organism>
<evidence type="ECO:0000256" key="3">
    <source>
        <dbReference type="ARBA" id="ARBA00023163"/>
    </source>
</evidence>
<dbReference type="PROSITE" id="PS50043">
    <property type="entry name" value="HTH_LUXR_2"/>
    <property type="match status" value="1"/>
</dbReference>
<dbReference type="GO" id="GO:0003677">
    <property type="term" value="F:DNA binding"/>
    <property type="evidence" value="ECO:0007669"/>
    <property type="project" value="UniProtKB-KW"/>
</dbReference>
<evidence type="ECO:0000313" key="5">
    <source>
        <dbReference type="EMBL" id="MCS7480355.1"/>
    </source>
</evidence>
<dbReference type="Proteomes" id="UP001141259">
    <property type="component" value="Unassembled WGS sequence"/>
</dbReference>
<dbReference type="InterPro" id="IPR000792">
    <property type="entry name" value="Tscrpt_reg_LuxR_C"/>
</dbReference>
<dbReference type="AlphaFoldDB" id="A0A9X2VPC2"/>
<reference evidence="5" key="1">
    <citation type="submission" date="2022-08" db="EMBL/GenBank/DDBJ databases">
        <authorList>
            <person name="Tistechok S."/>
            <person name="Samborskyy M."/>
            <person name="Roman I."/>
        </authorList>
    </citation>
    <scope>NUCLEOTIDE SEQUENCE</scope>
    <source>
        <strain evidence="5">DSM 103496</strain>
    </source>
</reference>
<keyword evidence="2" id="KW-0238">DNA-binding</keyword>
<dbReference type="InterPro" id="IPR016032">
    <property type="entry name" value="Sig_transdc_resp-reg_C-effctor"/>
</dbReference>
<dbReference type="PANTHER" id="PTHR44688">
    <property type="entry name" value="DNA-BINDING TRANSCRIPTIONAL ACTIVATOR DEVR_DOSR"/>
    <property type="match status" value="1"/>
</dbReference>
<evidence type="ECO:0000313" key="6">
    <source>
        <dbReference type="Proteomes" id="UP001141259"/>
    </source>
</evidence>
<dbReference type="GO" id="GO:0006355">
    <property type="term" value="P:regulation of DNA-templated transcription"/>
    <property type="evidence" value="ECO:0007669"/>
    <property type="project" value="InterPro"/>
</dbReference>
<evidence type="ECO:0000256" key="2">
    <source>
        <dbReference type="ARBA" id="ARBA00023125"/>
    </source>
</evidence>
<name>A0A9X2VPC2_9PSEU</name>
<protein>
    <submittedName>
        <fullName evidence="5">LuxR C-terminal-related transcriptional regulator</fullName>
    </submittedName>
</protein>
<sequence length="183" mass="19271">MKQETRIVIDVSDLVVSQAAHYIVEADPRWTLCRSSDGADVRLTGTGGQRWSHHAAAVILVVPLQPAEASRAIDAFTAGTVNGIVATDELEHLPEAITAVTTGLAPVSLRIRDAAEHMPRLSERKMAVMAKLAAGCSYAATGDQLHISESTVKREIQGLFAAFEVNSRSALLAAAAAAGVVFG</sequence>
<comment type="caution">
    <text evidence="5">The sequence shown here is derived from an EMBL/GenBank/DDBJ whole genome shotgun (WGS) entry which is preliminary data.</text>
</comment>
<dbReference type="SMART" id="SM00421">
    <property type="entry name" value="HTH_LUXR"/>
    <property type="match status" value="1"/>
</dbReference>
<feature type="domain" description="HTH luxR-type" evidence="4">
    <location>
        <begin position="114"/>
        <end position="179"/>
    </location>
</feature>
<evidence type="ECO:0000259" key="4">
    <source>
        <dbReference type="PROSITE" id="PS50043"/>
    </source>
</evidence>
<dbReference type="EMBL" id="JANYMP010000013">
    <property type="protein sequence ID" value="MCS7480355.1"/>
    <property type="molecule type" value="Genomic_DNA"/>
</dbReference>
<proteinExistence type="predicted"/>
<evidence type="ECO:0000256" key="1">
    <source>
        <dbReference type="ARBA" id="ARBA00023015"/>
    </source>
</evidence>
<keyword evidence="1" id="KW-0805">Transcription regulation</keyword>
<dbReference type="Gene3D" id="1.10.10.10">
    <property type="entry name" value="Winged helix-like DNA-binding domain superfamily/Winged helix DNA-binding domain"/>
    <property type="match status" value="1"/>
</dbReference>
<dbReference type="InterPro" id="IPR036388">
    <property type="entry name" value="WH-like_DNA-bd_sf"/>
</dbReference>
<accession>A0A9X2VPC2</accession>
<dbReference type="PANTHER" id="PTHR44688:SF16">
    <property type="entry name" value="DNA-BINDING TRANSCRIPTIONAL ACTIVATOR DEVR_DOSR"/>
    <property type="match status" value="1"/>
</dbReference>
<gene>
    <name evidence="5" type="ORF">NZH93_26165</name>
</gene>
<dbReference type="SUPFAM" id="SSF46894">
    <property type="entry name" value="C-terminal effector domain of the bipartite response regulators"/>
    <property type="match status" value="1"/>
</dbReference>